<evidence type="ECO:0000256" key="1">
    <source>
        <dbReference type="SAM" id="Phobius"/>
    </source>
</evidence>
<accession>A0A5K7Z1S3</accession>
<protein>
    <submittedName>
        <fullName evidence="2">Uncharacterized protein</fullName>
    </submittedName>
</protein>
<keyword evidence="3" id="KW-1185">Reference proteome</keyword>
<gene>
    <name evidence="2" type="ORF">DSCW_08680</name>
</gene>
<evidence type="ECO:0000313" key="3">
    <source>
        <dbReference type="Proteomes" id="UP000427769"/>
    </source>
</evidence>
<evidence type="ECO:0000313" key="2">
    <source>
        <dbReference type="EMBL" id="BBO73451.1"/>
    </source>
</evidence>
<dbReference type="AlphaFoldDB" id="A0A5K7Z1S3"/>
<dbReference type="KEGG" id="dwd:DSCW_08680"/>
<feature type="transmembrane region" description="Helical" evidence="1">
    <location>
        <begin position="12"/>
        <end position="31"/>
    </location>
</feature>
<keyword evidence="1" id="KW-1133">Transmembrane helix</keyword>
<reference evidence="2 3" key="1">
    <citation type="submission" date="2019-11" db="EMBL/GenBank/DDBJ databases">
        <title>Comparative genomics of hydrocarbon-degrading Desulfosarcina strains.</title>
        <authorList>
            <person name="Watanabe M."/>
            <person name="Kojima H."/>
            <person name="Fukui M."/>
        </authorList>
    </citation>
    <scope>NUCLEOTIDE SEQUENCE [LARGE SCALE GENOMIC DNA]</scope>
    <source>
        <strain evidence="2 3">PP31</strain>
    </source>
</reference>
<dbReference type="RefSeq" id="WP_155302558.1">
    <property type="nucleotide sequence ID" value="NZ_AP021875.1"/>
</dbReference>
<dbReference type="OrthoDB" id="6905585at2"/>
<proteinExistence type="predicted"/>
<keyword evidence="1" id="KW-0812">Transmembrane</keyword>
<sequence length="152" mass="16982">MDAVVDYTVWRFWFDVAQTIGGILLGFYVWWVNRKKAAEKRFSGIEKRISEVEASLKGLPALCGSRGREIETMKREGRDLQVKVAHMPDHEDVKALSGRIELLNGSLSELNGRLTGINRAVDLLNQHHINGGNSVELLQALGKIIAGKEETQ</sequence>
<dbReference type="Proteomes" id="UP000427769">
    <property type="component" value="Chromosome"/>
</dbReference>
<name>A0A5K7Z1S3_9BACT</name>
<organism evidence="2 3">
    <name type="scientific">Desulfosarcina widdelii</name>
    <dbReference type="NCBI Taxonomy" id="947919"/>
    <lineage>
        <taxon>Bacteria</taxon>
        <taxon>Pseudomonadati</taxon>
        <taxon>Thermodesulfobacteriota</taxon>
        <taxon>Desulfobacteria</taxon>
        <taxon>Desulfobacterales</taxon>
        <taxon>Desulfosarcinaceae</taxon>
        <taxon>Desulfosarcina</taxon>
    </lineage>
</organism>
<dbReference type="Gene3D" id="1.10.287.1490">
    <property type="match status" value="1"/>
</dbReference>
<keyword evidence="1" id="KW-0472">Membrane</keyword>
<dbReference type="EMBL" id="AP021875">
    <property type="protein sequence ID" value="BBO73451.1"/>
    <property type="molecule type" value="Genomic_DNA"/>
</dbReference>